<accession>A0A443KDA7</accession>
<evidence type="ECO:0000313" key="1">
    <source>
        <dbReference type="EMBL" id="RWR30583.1"/>
    </source>
</evidence>
<reference evidence="1 2" key="1">
    <citation type="submission" date="2019-01" db="EMBL/GenBank/DDBJ databases">
        <title>Sinorhodobacter populi sp. nov. isolated from the symptomatic bark tissue of Populus euramericana canker.</title>
        <authorList>
            <person name="Xu G."/>
        </authorList>
    </citation>
    <scope>NUCLEOTIDE SEQUENCE [LARGE SCALE GENOMIC DNA]</scope>
    <source>
        <strain evidence="1 2">D19-10-3-21</strain>
    </source>
</reference>
<evidence type="ECO:0000313" key="2">
    <source>
        <dbReference type="Proteomes" id="UP000285295"/>
    </source>
</evidence>
<feature type="non-terminal residue" evidence="1">
    <location>
        <position position="142"/>
    </location>
</feature>
<dbReference type="OrthoDB" id="7827169at2"/>
<proteinExistence type="predicted"/>
<dbReference type="Pfam" id="PF12686">
    <property type="entry name" value="DUF3800"/>
    <property type="match status" value="1"/>
</dbReference>
<name>A0A443KDA7_9RHOB</name>
<dbReference type="AlphaFoldDB" id="A0A443KDA7"/>
<sequence length="142" mass="15720">MHLFYVDESGSVADPSQKYFALAGVAIFERKTHWVEQELNTIATKFNDVTPHSIELHGSPMRSGRDGWKTHPLVDRLTAIKDALQNGVAKSSSNDRSTFWCIAPVKICSCYNGERSIRFGQGAAGDHFRASAIRVFASMTSL</sequence>
<dbReference type="EMBL" id="SAUX01000007">
    <property type="protein sequence ID" value="RWR30583.1"/>
    <property type="molecule type" value="Genomic_DNA"/>
</dbReference>
<organism evidence="1 2">
    <name type="scientific">Paenirhodobacter populi</name>
    <dbReference type="NCBI Taxonomy" id="2306993"/>
    <lineage>
        <taxon>Bacteria</taxon>
        <taxon>Pseudomonadati</taxon>
        <taxon>Pseudomonadota</taxon>
        <taxon>Alphaproteobacteria</taxon>
        <taxon>Rhodobacterales</taxon>
        <taxon>Rhodobacter group</taxon>
        <taxon>Paenirhodobacter</taxon>
    </lineage>
</organism>
<protein>
    <submittedName>
        <fullName evidence="1">DUF3800 domain-containing protein</fullName>
    </submittedName>
</protein>
<dbReference type="Proteomes" id="UP000285295">
    <property type="component" value="Unassembled WGS sequence"/>
</dbReference>
<dbReference type="RefSeq" id="WP_128236802.1">
    <property type="nucleotide sequence ID" value="NZ_SAUX01000007.1"/>
</dbReference>
<reference evidence="1 2" key="2">
    <citation type="submission" date="2019-01" db="EMBL/GenBank/DDBJ databases">
        <authorList>
            <person name="Li Y."/>
        </authorList>
    </citation>
    <scope>NUCLEOTIDE SEQUENCE [LARGE SCALE GENOMIC DNA]</scope>
    <source>
        <strain evidence="1 2">D19-10-3-21</strain>
    </source>
</reference>
<gene>
    <name evidence="1" type="ORF">D2T31_06240</name>
</gene>
<dbReference type="InterPro" id="IPR024524">
    <property type="entry name" value="DUF3800"/>
</dbReference>
<comment type="caution">
    <text evidence="1">The sequence shown here is derived from an EMBL/GenBank/DDBJ whole genome shotgun (WGS) entry which is preliminary data.</text>
</comment>